<evidence type="ECO:0000256" key="10">
    <source>
        <dbReference type="HAMAP-Rule" id="MF_00568"/>
    </source>
</evidence>
<evidence type="ECO:0000256" key="5">
    <source>
        <dbReference type="ARBA" id="ARBA00022642"/>
    </source>
</evidence>
<dbReference type="Proteomes" id="UP000294919">
    <property type="component" value="Unassembled WGS sequence"/>
</dbReference>
<feature type="binding site" evidence="10">
    <location>
        <position position="260"/>
    </location>
    <ligand>
        <name>[4Fe-4S] cluster</name>
        <dbReference type="ChEBI" id="CHEBI:49883"/>
    </ligand>
</feature>
<keyword evidence="7 10" id="KW-0479">Metal-binding</keyword>
<comment type="function">
    <text evidence="10">Catalyzes the condensation of iminoaspartate with dihydroxyacetone phosphate to form quinolinate.</text>
</comment>
<evidence type="ECO:0000256" key="6">
    <source>
        <dbReference type="ARBA" id="ARBA00022679"/>
    </source>
</evidence>
<dbReference type="RefSeq" id="WP_132246749.1">
    <property type="nucleotide sequence ID" value="NZ_SLWV01000023.1"/>
</dbReference>
<comment type="subcellular location">
    <subcellularLocation>
        <location evidence="10">Cytoplasm</location>
    </subcellularLocation>
</comment>
<dbReference type="GO" id="GO:0005829">
    <property type="term" value="C:cytosol"/>
    <property type="evidence" value="ECO:0007669"/>
    <property type="project" value="TreeGrafter"/>
</dbReference>
<comment type="similarity">
    <text evidence="10">Belongs to the quinolinate synthase family. Type 2 subfamily.</text>
</comment>
<evidence type="ECO:0000256" key="1">
    <source>
        <dbReference type="ARBA" id="ARBA00005065"/>
    </source>
</evidence>
<dbReference type="SUPFAM" id="SSF142754">
    <property type="entry name" value="NadA-like"/>
    <property type="match status" value="1"/>
</dbReference>
<dbReference type="EC" id="2.5.1.72" evidence="2 10"/>
<dbReference type="FunFam" id="3.40.50.10800:FF:000003">
    <property type="entry name" value="Quinolinate synthase A"/>
    <property type="match status" value="1"/>
</dbReference>
<evidence type="ECO:0000256" key="3">
    <source>
        <dbReference type="ARBA" id="ARBA00022485"/>
    </source>
</evidence>
<feature type="binding site" evidence="10">
    <location>
        <position position="172"/>
    </location>
    <ligand>
        <name>[4Fe-4S] cluster</name>
        <dbReference type="ChEBI" id="CHEBI:49883"/>
    </ligand>
</feature>
<dbReference type="PANTHER" id="PTHR30573:SF0">
    <property type="entry name" value="QUINOLINATE SYNTHASE, CHLOROPLASTIC"/>
    <property type="match status" value="1"/>
</dbReference>
<evidence type="ECO:0000256" key="2">
    <source>
        <dbReference type="ARBA" id="ARBA00012669"/>
    </source>
</evidence>
<dbReference type="GO" id="GO:0046872">
    <property type="term" value="F:metal ion binding"/>
    <property type="evidence" value="ECO:0007669"/>
    <property type="project" value="UniProtKB-KW"/>
</dbReference>
<feature type="binding site" evidence="10">
    <location>
        <position position="129"/>
    </location>
    <ligand>
        <name>iminosuccinate</name>
        <dbReference type="ChEBI" id="CHEBI:77875"/>
    </ligand>
</feature>
<dbReference type="HAMAP" id="MF_00568">
    <property type="entry name" value="NadA_type2"/>
    <property type="match status" value="1"/>
</dbReference>
<comment type="pathway">
    <text evidence="1 10">Cofactor biosynthesis; NAD(+) biosynthesis; quinolinate from iminoaspartate: step 1/1.</text>
</comment>
<dbReference type="PANTHER" id="PTHR30573">
    <property type="entry name" value="QUINOLINATE SYNTHETASE A"/>
    <property type="match status" value="1"/>
</dbReference>
<feature type="binding site" evidence="10">
    <location>
        <position position="41"/>
    </location>
    <ligand>
        <name>iminosuccinate</name>
        <dbReference type="ChEBI" id="CHEBI:77875"/>
    </ligand>
</feature>
<accession>A0A4R2KLW7</accession>
<keyword evidence="12" id="KW-1185">Reference proteome</keyword>
<dbReference type="InterPro" id="IPR036094">
    <property type="entry name" value="NadA_sf"/>
</dbReference>
<protein>
    <recommendedName>
        <fullName evidence="2 10">Quinolinate synthase</fullName>
        <ecNumber evidence="2 10">2.5.1.72</ecNumber>
    </recommendedName>
</protein>
<sequence length="303" mass="34333">MNENEMIQEIERLKKEKNAVILAHNYQIPEIQEIADIVGDSLKLSQEATKTDADIIVFSGVHFMAESAKILSPHKKVLLPAYDAGCPMADMVDGDKLKIFKQEYPDIPIVCYVNSSAEVKAESDICCTSSNAVKIVKSMKEDKLLFVPDQNLGSYIQKQIPEKEIILWEGFCITHHRVKSIEVNVAKKKHPDALVLVHPECNEAVVSKADFVGSTSEIIDYANRSENKTFIIGTEMGVLHKLRKENPDKKFYLLSPGLTCYNMKKTTLENIYKALVFEQYEIKVEEEIRNKALHSLTRMLELS</sequence>
<dbReference type="OrthoDB" id="9801204at2"/>
<feature type="binding site" evidence="10">
    <location>
        <position position="215"/>
    </location>
    <ligand>
        <name>iminosuccinate</name>
        <dbReference type="ChEBI" id="CHEBI:77875"/>
    </ligand>
</feature>
<feature type="binding site" evidence="10">
    <location>
        <position position="86"/>
    </location>
    <ligand>
        <name>[4Fe-4S] cluster</name>
        <dbReference type="ChEBI" id="CHEBI:49883"/>
    </ligand>
</feature>
<dbReference type="GO" id="GO:0051539">
    <property type="term" value="F:4 iron, 4 sulfur cluster binding"/>
    <property type="evidence" value="ECO:0007669"/>
    <property type="project" value="UniProtKB-KW"/>
</dbReference>
<dbReference type="Pfam" id="PF02445">
    <property type="entry name" value="NadA"/>
    <property type="match status" value="1"/>
</dbReference>
<dbReference type="NCBIfam" id="NF006878">
    <property type="entry name" value="PRK09375.1-2"/>
    <property type="match status" value="1"/>
</dbReference>
<evidence type="ECO:0000256" key="9">
    <source>
        <dbReference type="ARBA" id="ARBA00023014"/>
    </source>
</evidence>
<dbReference type="EMBL" id="SLWV01000023">
    <property type="protein sequence ID" value="TCO71018.1"/>
    <property type="molecule type" value="Genomic_DNA"/>
</dbReference>
<evidence type="ECO:0000256" key="7">
    <source>
        <dbReference type="ARBA" id="ARBA00022723"/>
    </source>
</evidence>
<comment type="catalytic activity">
    <reaction evidence="10">
        <text>iminosuccinate + dihydroxyacetone phosphate = quinolinate + phosphate + 2 H2O + H(+)</text>
        <dbReference type="Rhea" id="RHEA:25888"/>
        <dbReference type="ChEBI" id="CHEBI:15377"/>
        <dbReference type="ChEBI" id="CHEBI:15378"/>
        <dbReference type="ChEBI" id="CHEBI:29959"/>
        <dbReference type="ChEBI" id="CHEBI:43474"/>
        <dbReference type="ChEBI" id="CHEBI:57642"/>
        <dbReference type="ChEBI" id="CHEBI:77875"/>
        <dbReference type="EC" id="2.5.1.72"/>
    </reaction>
</comment>
<feature type="binding site" evidence="10">
    <location>
        <position position="24"/>
    </location>
    <ligand>
        <name>iminosuccinate</name>
        <dbReference type="ChEBI" id="CHEBI:77875"/>
    </ligand>
</feature>
<evidence type="ECO:0000313" key="11">
    <source>
        <dbReference type="EMBL" id="TCO71018.1"/>
    </source>
</evidence>
<dbReference type="GO" id="GO:0008987">
    <property type="term" value="F:quinolinate synthetase A activity"/>
    <property type="evidence" value="ECO:0007669"/>
    <property type="project" value="UniProtKB-UniRule"/>
</dbReference>
<keyword evidence="8 10" id="KW-0408">Iron</keyword>
<organism evidence="11 12">
    <name type="scientific">Marinisporobacter balticus</name>
    <dbReference type="NCBI Taxonomy" id="2018667"/>
    <lineage>
        <taxon>Bacteria</taxon>
        <taxon>Bacillati</taxon>
        <taxon>Bacillota</taxon>
        <taxon>Clostridia</taxon>
        <taxon>Peptostreptococcales</taxon>
        <taxon>Thermotaleaceae</taxon>
        <taxon>Marinisporobacter</taxon>
    </lineage>
</organism>
<feature type="binding site" evidence="10">
    <location>
        <begin position="112"/>
        <end position="114"/>
    </location>
    <ligand>
        <name>iminosuccinate</name>
        <dbReference type="ChEBI" id="CHEBI:77875"/>
    </ligand>
</feature>
<evidence type="ECO:0000256" key="4">
    <source>
        <dbReference type="ARBA" id="ARBA00022490"/>
    </source>
</evidence>
<evidence type="ECO:0000313" key="12">
    <source>
        <dbReference type="Proteomes" id="UP000294919"/>
    </source>
</evidence>
<comment type="caution">
    <text evidence="11">The sequence shown here is derived from an EMBL/GenBank/DDBJ whole genome shotgun (WGS) entry which is preliminary data.</text>
</comment>
<dbReference type="Gene3D" id="3.40.50.10800">
    <property type="entry name" value="NadA-like"/>
    <property type="match status" value="3"/>
</dbReference>
<gene>
    <name evidence="10" type="primary">nadA</name>
    <name evidence="11" type="ORF">EV214_1235</name>
</gene>
<dbReference type="NCBIfam" id="NF006879">
    <property type="entry name" value="PRK09375.1-4"/>
    <property type="match status" value="1"/>
</dbReference>
<dbReference type="GO" id="GO:0034628">
    <property type="term" value="P:'de novo' NAD+ biosynthetic process from L-aspartate"/>
    <property type="evidence" value="ECO:0007669"/>
    <property type="project" value="TreeGrafter"/>
</dbReference>
<keyword evidence="4 10" id="KW-0963">Cytoplasm</keyword>
<reference evidence="11 12" key="1">
    <citation type="submission" date="2019-03" db="EMBL/GenBank/DDBJ databases">
        <title>Genomic Encyclopedia of Type Strains, Phase IV (KMG-IV): sequencing the most valuable type-strain genomes for metagenomic binning, comparative biology and taxonomic classification.</title>
        <authorList>
            <person name="Goeker M."/>
        </authorList>
    </citation>
    <scope>NUCLEOTIDE SEQUENCE [LARGE SCALE GENOMIC DNA]</scope>
    <source>
        <strain evidence="11 12">DSM 102940</strain>
    </source>
</reference>
<dbReference type="InterPro" id="IPR003473">
    <property type="entry name" value="NadA"/>
</dbReference>
<dbReference type="AlphaFoldDB" id="A0A4R2KLW7"/>
<dbReference type="NCBIfam" id="TIGR00550">
    <property type="entry name" value="nadA"/>
    <property type="match status" value="1"/>
</dbReference>
<keyword evidence="6 10" id="KW-0808">Transferase</keyword>
<evidence type="ECO:0000256" key="8">
    <source>
        <dbReference type="ARBA" id="ARBA00023004"/>
    </source>
</evidence>
<dbReference type="UniPathway" id="UPA00253">
    <property type="reaction ID" value="UER00327"/>
</dbReference>
<feature type="binding site" evidence="10">
    <location>
        <begin position="198"/>
        <end position="200"/>
    </location>
    <ligand>
        <name>iminosuccinate</name>
        <dbReference type="ChEBI" id="CHEBI:77875"/>
    </ligand>
</feature>
<keyword evidence="9 10" id="KW-0411">Iron-sulfur</keyword>
<name>A0A4R2KLW7_9FIRM</name>
<dbReference type="InterPro" id="IPR023066">
    <property type="entry name" value="Quinolinate_synth_type2"/>
</dbReference>
<keyword evidence="3 10" id="KW-0004">4Fe-4S</keyword>
<proteinExistence type="inferred from homology"/>
<keyword evidence="5 10" id="KW-0662">Pyridine nucleotide biosynthesis</keyword>
<comment type="cofactor">
    <cofactor evidence="10">
        <name>[4Fe-4S] cluster</name>
        <dbReference type="ChEBI" id="CHEBI:49883"/>
    </cofactor>
    <text evidence="10">Binds 1 [4Fe-4S] cluster per subunit.</text>
</comment>